<proteinExistence type="predicted"/>
<dbReference type="EMBL" id="WHNY01000074">
    <property type="protein sequence ID" value="NOU67855.1"/>
    <property type="molecule type" value="Genomic_DNA"/>
</dbReference>
<evidence type="ECO:0000313" key="3">
    <source>
        <dbReference type="Proteomes" id="UP000653578"/>
    </source>
</evidence>
<evidence type="ECO:0000313" key="2">
    <source>
        <dbReference type="EMBL" id="NOU67855.1"/>
    </source>
</evidence>
<feature type="region of interest" description="Disordered" evidence="1">
    <location>
        <begin position="19"/>
        <end position="63"/>
    </location>
</feature>
<sequence>MIKYLLRKLLGSLLHSKRGRHYRHSSSNYRVHVTRRHSSSDRRGYGHHRQGQRYYKNRGGSSS</sequence>
<accession>A0ABX1XH56</accession>
<reference evidence="2 3" key="1">
    <citation type="submission" date="2019-10" db="EMBL/GenBank/DDBJ databases">
        <title>Description of Paenibacillus humi sp. nov.</title>
        <authorList>
            <person name="Carlier A."/>
            <person name="Qi S."/>
        </authorList>
    </citation>
    <scope>NUCLEOTIDE SEQUENCE [LARGE SCALE GENOMIC DNA]</scope>
    <source>
        <strain evidence="2 3">LMG 31461</strain>
    </source>
</reference>
<gene>
    <name evidence="2" type="ORF">GC096_27905</name>
</gene>
<evidence type="ECO:0000256" key="1">
    <source>
        <dbReference type="SAM" id="MobiDB-lite"/>
    </source>
</evidence>
<organism evidence="2 3">
    <name type="scientific">Paenibacillus plantarum</name>
    <dbReference type="NCBI Taxonomy" id="2654975"/>
    <lineage>
        <taxon>Bacteria</taxon>
        <taxon>Bacillati</taxon>
        <taxon>Bacillota</taxon>
        <taxon>Bacilli</taxon>
        <taxon>Bacillales</taxon>
        <taxon>Paenibacillaceae</taxon>
        <taxon>Paenibacillus</taxon>
    </lineage>
</organism>
<comment type="caution">
    <text evidence="2">The sequence shown here is derived from an EMBL/GenBank/DDBJ whole genome shotgun (WGS) entry which is preliminary data.</text>
</comment>
<name>A0ABX1XH56_9BACL</name>
<keyword evidence="3" id="KW-1185">Reference proteome</keyword>
<dbReference type="Proteomes" id="UP000653578">
    <property type="component" value="Unassembled WGS sequence"/>
</dbReference>
<protein>
    <submittedName>
        <fullName evidence="2">Uncharacterized protein</fullName>
    </submittedName>
</protein>